<feature type="chain" id="PRO_5026814950" evidence="4">
    <location>
        <begin position="20"/>
        <end position="461"/>
    </location>
</feature>
<dbReference type="KEGG" id="sind:105174639"/>
<feature type="transmembrane region" description="Helical" evidence="3">
    <location>
        <begin position="419"/>
        <end position="445"/>
    </location>
</feature>
<keyword evidence="3" id="KW-0472">Membrane</keyword>
<dbReference type="InterPro" id="IPR036426">
    <property type="entry name" value="Bulb-type_lectin_dom_sf"/>
</dbReference>
<proteinExistence type="predicted"/>
<evidence type="ECO:0000256" key="1">
    <source>
        <dbReference type="ARBA" id="ARBA00022729"/>
    </source>
</evidence>
<dbReference type="InterPro" id="IPR051343">
    <property type="entry name" value="G-type_lectin_kinases/EP1-like"/>
</dbReference>
<dbReference type="InterPro" id="IPR003609">
    <property type="entry name" value="Pan_app"/>
</dbReference>
<dbReference type="GeneID" id="105174639"/>
<dbReference type="AlphaFoldDB" id="A0A6I9UB92"/>
<keyword evidence="2" id="KW-0325">Glycoprotein</keyword>
<evidence type="ECO:0000313" key="8">
    <source>
        <dbReference type="RefSeq" id="XP_011095106.1"/>
    </source>
</evidence>
<organism evidence="7 8">
    <name type="scientific">Sesamum indicum</name>
    <name type="common">Oriental sesame</name>
    <name type="synonym">Sesamum orientale</name>
    <dbReference type="NCBI Taxonomy" id="4182"/>
    <lineage>
        <taxon>Eukaryota</taxon>
        <taxon>Viridiplantae</taxon>
        <taxon>Streptophyta</taxon>
        <taxon>Embryophyta</taxon>
        <taxon>Tracheophyta</taxon>
        <taxon>Spermatophyta</taxon>
        <taxon>Magnoliopsida</taxon>
        <taxon>eudicotyledons</taxon>
        <taxon>Gunneridae</taxon>
        <taxon>Pentapetalae</taxon>
        <taxon>asterids</taxon>
        <taxon>lamiids</taxon>
        <taxon>Lamiales</taxon>
        <taxon>Pedaliaceae</taxon>
        <taxon>Sesamum</taxon>
    </lineage>
</organism>
<dbReference type="Proteomes" id="UP000504604">
    <property type="component" value="Linkage group LG11"/>
</dbReference>
<evidence type="ECO:0000256" key="2">
    <source>
        <dbReference type="ARBA" id="ARBA00023180"/>
    </source>
</evidence>
<reference evidence="8" key="1">
    <citation type="submission" date="2025-08" db="UniProtKB">
        <authorList>
            <consortium name="RefSeq"/>
        </authorList>
    </citation>
    <scope>IDENTIFICATION</scope>
</reference>
<dbReference type="SMART" id="SM00108">
    <property type="entry name" value="B_lectin"/>
    <property type="match status" value="1"/>
</dbReference>
<gene>
    <name evidence="8" type="primary">LOC105174639</name>
</gene>
<evidence type="ECO:0000256" key="4">
    <source>
        <dbReference type="SAM" id="SignalP"/>
    </source>
</evidence>
<dbReference type="FunCoup" id="A0A6I9UB92">
    <property type="interactions" value="251"/>
</dbReference>
<keyword evidence="3" id="KW-0812">Transmembrane</keyword>
<keyword evidence="1 4" id="KW-0732">Signal</keyword>
<keyword evidence="3" id="KW-1133">Transmembrane helix</keyword>
<dbReference type="Gramene" id="SIN_1011013.t">
    <property type="protein sequence ID" value="SIN_1011013.t"/>
    <property type="gene ID" value="SIN_1011013"/>
</dbReference>
<protein>
    <submittedName>
        <fullName evidence="8">PAN domain-containing protein At5g03700</fullName>
    </submittedName>
</protein>
<dbReference type="PROSITE" id="PS50927">
    <property type="entry name" value="BULB_LECTIN"/>
    <property type="match status" value="1"/>
</dbReference>
<dbReference type="PANTHER" id="PTHR47976:SF120">
    <property type="entry name" value="G-TYPE LECTIN S-RECEPTOR-LIKE SERINE_THREONINE-PROTEIN KINASE SD2-5"/>
    <property type="match status" value="1"/>
</dbReference>
<dbReference type="InParanoid" id="A0A6I9UB92"/>
<accession>A0A6I9UB92</accession>
<evidence type="ECO:0000259" key="5">
    <source>
        <dbReference type="PROSITE" id="PS50927"/>
    </source>
</evidence>
<evidence type="ECO:0000259" key="6">
    <source>
        <dbReference type="PROSITE" id="PS50948"/>
    </source>
</evidence>
<feature type="domain" description="Apple" evidence="6">
    <location>
        <begin position="319"/>
        <end position="402"/>
    </location>
</feature>
<dbReference type="PANTHER" id="PTHR47976">
    <property type="entry name" value="G-TYPE LECTIN S-RECEPTOR-LIKE SERINE/THREONINE-PROTEIN KINASE SD2-5"/>
    <property type="match status" value="1"/>
</dbReference>
<dbReference type="Pfam" id="PF01453">
    <property type="entry name" value="B_lectin"/>
    <property type="match status" value="1"/>
</dbReference>
<dbReference type="PIRSF" id="PIRSF002686">
    <property type="entry name" value="SLG"/>
    <property type="match status" value="1"/>
</dbReference>
<dbReference type="InterPro" id="IPR001480">
    <property type="entry name" value="Bulb-type_lectin_dom"/>
</dbReference>
<sequence>MKIYVFVLLINLLAHQAFSESDIHIGYRVTLAIPTEYAKGFLGRAFLMETEQTVPHFRAAISVEAVNEKYSCSLDVFLGGVRVWSSGHLSRFYTTEKCVLELTDSGDLRLKGEKEFVGWRSGTSGQGVKRLNLLRTGNLVLVDALDFIKWQTFNFPTDIMLWGQRLSSQTRLTSFPLNSTLFYSLEIQNDKIALYLNFGKWKYSYWEYQPSSKQNITFVQLTSNGLEIFNGDHRFDQIRSAGPEALRFLALENSTGNLRLYHYSEEKEKFEASYQALNQTCDLPLACKPYGICTSSGSCSCIRLMLQSECRNENLEGLCGKRQAEMVELQGVMSVLRSVSHKGNVGKEECAEFCLEDCSCAAAEYVEDEEKRNSGDCFVYNIARGMRQVEKGNRISRYMVKVGKGRNDGEGRNSGVKKWVIIVVGVVDGFIIVVVLGGVGYYVIWKRRKNRAGSRARAPTT</sequence>
<evidence type="ECO:0000313" key="7">
    <source>
        <dbReference type="Proteomes" id="UP000504604"/>
    </source>
</evidence>
<keyword evidence="7" id="KW-1185">Reference proteome</keyword>
<dbReference type="Gene3D" id="2.90.10.10">
    <property type="entry name" value="Bulb-type lectin domain"/>
    <property type="match status" value="1"/>
</dbReference>
<dbReference type="PROSITE" id="PS50948">
    <property type="entry name" value="PAN"/>
    <property type="match status" value="1"/>
</dbReference>
<dbReference type="OrthoDB" id="740822at2759"/>
<dbReference type="InterPro" id="IPR035446">
    <property type="entry name" value="SLSG/EP1"/>
</dbReference>
<evidence type="ECO:0000256" key="3">
    <source>
        <dbReference type="SAM" id="Phobius"/>
    </source>
</evidence>
<feature type="signal peptide" evidence="4">
    <location>
        <begin position="1"/>
        <end position="19"/>
    </location>
</feature>
<name>A0A6I9UB92_SESIN</name>
<feature type="domain" description="Bulb-type lectin" evidence="5">
    <location>
        <begin position="39"/>
        <end position="154"/>
    </location>
</feature>
<dbReference type="SMART" id="SM00473">
    <property type="entry name" value="PAN_AP"/>
    <property type="match status" value="1"/>
</dbReference>
<dbReference type="RefSeq" id="XP_011095106.1">
    <property type="nucleotide sequence ID" value="XM_011096804.2"/>
</dbReference>
<dbReference type="SUPFAM" id="SSF51110">
    <property type="entry name" value="alpha-D-mannose-specific plant lectins"/>
    <property type="match status" value="1"/>
</dbReference>
<dbReference type="Pfam" id="PF08276">
    <property type="entry name" value="PAN_2"/>
    <property type="match status" value="1"/>
</dbReference>